<evidence type="ECO:0000313" key="2">
    <source>
        <dbReference type="Proteomes" id="UP000006729"/>
    </source>
</evidence>
<proteinExistence type="predicted"/>
<dbReference type="InParanoid" id="B9INH1"/>
<dbReference type="HOGENOM" id="CLU_2053686_0_0_1"/>
<dbReference type="EMBL" id="CM009307">
    <property type="protein sequence ID" value="PNS92873.1"/>
    <property type="molecule type" value="Genomic_DNA"/>
</dbReference>
<name>B9INH1_POPTR</name>
<dbReference type="AlphaFoldDB" id="B9INH1"/>
<organism evidence="1 2">
    <name type="scientific">Populus trichocarpa</name>
    <name type="common">Western balsam poplar</name>
    <name type="synonym">Populus balsamifera subsp. trichocarpa</name>
    <dbReference type="NCBI Taxonomy" id="3694"/>
    <lineage>
        <taxon>Eukaryota</taxon>
        <taxon>Viridiplantae</taxon>
        <taxon>Streptophyta</taxon>
        <taxon>Embryophyta</taxon>
        <taxon>Tracheophyta</taxon>
        <taxon>Spermatophyta</taxon>
        <taxon>Magnoliopsida</taxon>
        <taxon>eudicotyledons</taxon>
        <taxon>Gunneridae</taxon>
        <taxon>Pentapetalae</taxon>
        <taxon>rosids</taxon>
        <taxon>fabids</taxon>
        <taxon>Malpighiales</taxon>
        <taxon>Salicaceae</taxon>
        <taxon>Saliceae</taxon>
        <taxon>Populus</taxon>
    </lineage>
</organism>
<protein>
    <submittedName>
        <fullName evidence="1">Uncharacterized protein</fullName>
    </submittedName>
</protein>
<reference evidence="1 2" key="1">
    <citation type="journal article" date="2006" name="Science">
        <title>The genome of black cottonwood, Populus trichocarpa (Torr. &amp; Gray).</title>
        <authorList>
            <person name="Tuskan G.A."/>
            <person name="Difazio S."/>
            <person name="Jansson S."/>
            <person name="Bohlmann J."/>
            <person name="Grigoriev I."/>
            <person name="Hellsten U."/>
            <person name="Putnam N."/>
            <person name="Ralph S."/>
            <person name="Rombauts S."/>
            <person name="Salamov A."/>
            <person name="Schein J."/>
            <person name="Sterck L."/>
            <person name="Aerts A."/>
            <person name="Bhalerao R.R."/>
            <person name="Bhalerao R.P."/>
            <person name="Blaudez D."/>
            <person name="Boerjan W."/>
            <person name="Brun A."/>
            <person name="Brunner A."/>
            <person name="Busov V."/>
            <person name="Campbell M."/>
            <person name="Carlson J."/>
            <person name="Chalot M."/>
            <person name="Chapman J."/>
            <person name="Chen G.L."/>
            <person name="Cooper D."/>
            <person name="Coutinho P.M."/>
            <person name="Couturier J."/>
            <person name="Covert S."/>
            <person name="Cronk Q."/>
            <person name="Cunningham R."/>
            <person name="Davis J."/>
            <person name="Degroeve S."/>
            <person name="Dejardin A."/>
            <person name="Depamphilis C."/>
            <person name="Detter J."/>
            <person name="Dirks B."/>
            <person name="Dubchak I."/>
            <person name="Duplessis S."/>
            <person name="Ehlting J."/>
            <person name="Ellis B."/>
            <person name="Gendler K."/>
            <person name="Goodstein D."/>
            <person name="Gribskov M."/>
            <person name="Grimwood J."/>
            <person name="Groover A."/>
            <person name="Gunter L."/>
            <person name="Hamberger B."/>
            <person name="Heinze B."/>
            <person name="Helariutta Y."/>
            <person name="Henrissat B."/>
            <person name="Holligan D."/>
            <person name="Holt R."/>
            <person name="Huang W."/>
            <person name="Islam-Faridi N."/>
            <person name="Jones S."/>
            <person name="Jones-Rhoades M."/>
            <person name="Jorgensen R."/>
            <person name="Joshi C."/>
            <person name="Kangasjarvi J."/>
            <person name="Karlsson J."/>
            <person name="Kelleher C."/>
            <person name="Kirkpatrick R."/>
            <person name="Kirst M."/>
            <person name="Kohler A."/>
            <person name="Kalluri U."/>
            <person name="Larimer F."/>
            <person name="Leebens-Mack J."/>
            <person name="Leple J.C."/>
            <person name="Locascio P."/>
            <person name="Lou Y."/>
            <person name="Lucas S."/>
            <person name="Martin F."/>
            <person name="Montanini B."/>
            <person name="Napoli C."/>
            <person name="Nelson D.R."/>
            <person name="Nelson C."/>
            <person name="Nieminen K."/>
            <person name="Nilsson O."/>
            <person name="Pereda V."/>
            <person name="Peter G."/>
            <person name="Philippe R."/>
            <person name="Pilate G."/>
            <person name="Poliakov A."/>
            <person name="Razumovskaya J."/>
            <person name="Richardson P."/>
            <person name="Rinaldi C."/>
            <person name="Ritland K."/>
            <person name="Rouze P."/>
            <person name="Ryaboy D."/>
            <person name="Schmutz J."/>
            <person name="Schrader J."/>
            <person name="Segerman B."/>
            <person name="Shin H."/>
            <person name="Siddiqui A."/>
            <person name="Sterky F."/>
            <person name="Terry A."/>
            <person name="Tsai C.J."/>
            <person name="Uberbacher E."/>
            <person name="Unneberg P."/>
            <person name="Vahala J."/>
            <person name="Wall K."/>
            <person name="Wessler S."/>
            <person name="Yang G."/>
            <person name="Yin T."/>
            <person name="Douglas C."/>
            <person name="Marra M."/>
            <person name="Sandberg G."/>
            <person name="Van de Peer Y."/>
            <person name="Rokhsar D."/>
        </authorList>
    </citation>
    <scope>NUCLEOTIDE SEQUENCE [LARGE SCALE GENOMIC DNA]</scope>
    <source>
        <strain evidence="2">cv. Nisqually</strain>
    </source>
</reference>
<gene>
    <name evidence="1" type="ORF">POPTR_018G058100</name>
</gene>
<accession>B9INH1</accession>
<dbReference type="Proteomes" id="UP000006729">
    <property type="component" value="Chromosome 18"/>
</dbReference>
<sequence length="120" mass="12652">MGLDQDHEQWVLMPDTTTLGPDARPKAKAFSRGSSDPLAWVCSRVCGSGLNAQDSPDPLAWVSNHACGSGPDVMCLQIMACNPTWRVGTQGLPIPALGVCNLGPATPPKLKLTIFSPTIP</sequence>
<keyword evidence="2" id="KW-1185">Reference proteome</keyword>
<evidence type="ECO:0000313" key="1">
    <source>
        <dbReference type="EMBL" id="PNS92873.1"/>
    </source>
</evidence>